<gene>
    <name evidence="1" type="ORF">LMG3458_05480</name>
</gene>
<dbReference type="InterPro" id="IPR010261">
    <property type="entry name" value="Tir_chaperone"/>
</dbReference>
<organism evidence="1 2">
    <name type="scientific">Achromobacter deleyi</name>
    <dbReference type="NCBI Taxonomy" id="1353891"/>
    <lineage>
        <taxon>Bacteria</taxon>
        <taxon>Pseudomonadati</taxon>
        <taxon>Pseudomonadota</taxon>
        <taxon>Betaproteobacteria</taxon>
        <taxon>Burkholderiales</taxon>
        <taxon>Alcaligenaceae</taxon>
        <taxon>Achromobacter</taxon>
    </lineage>
</organism>
<evidence type="ECO:0000313" key="2">
    <source>
        <dbReference type="Proteomes" id="UP000494111"/>
    </source>
</evidence>
<protein>
    <submittedName>
        <fullName evidence="1">Uncharacterized protein</fullName>
    </submittedName>
</protein>
<accession>A0A6S7ALY4</accession>
<dbReference type="RefSeq" id="WP_175193880.1">
    <property type="nucleotide sequence ID" value="NZ_CADIJO010000030.1"/>
</dbReference>
<dbReference type="Gene3D" id="3.30.1460.10">
    <property type="match status" value="1"/>
</dbReference>
<evidence type="ECO:0000313" key="1">
    <source>
        <dbReference type="EMBL" id="CAB3738010.1"/>
    </source>
</evidence>
<dbReference type="Proteomes" id="UP000494111">
    <property type="component" value="Unassembled WGS sequence"/>
</dbReference>
<dbReference type="GO" id="GO:0030254">
    <property type="term" value="P:protein secretion by the type III secretion system"/>
    <property type="evidence" value="ECO:0007669"/>
    <property type="project" value="InterPro"/>
</dbReference>
<dbReference type="SUPFAM" id="SSF69635">
    <property type="entry name" value="Type III secretory system chaperone-like"/>
    <property type="match status" value="1"/>
</dbReference>
<dbReference type="CDD" id="cd16364">
    <property type="entry name" value="T3SC_I-like"/>
    <property type="match status" value="1"/>
</dbReference>
<proteinExistence type="predicted"/>
<reference evidence="1 2" key="1">
    <citation type="submission" date="2020-04" db="EMBL/GenBank/DDBJ databases">
        <authorList>
            <person name="De Canck E."/>
        </authorList>
    </citation>
    <scope>NUCLEOTIDE SEQUENCE [LARGE SCALE GENOMIC DNA]</scope>
    <source>
        <strain evidence="1 2">LMG 3458</strain>
    </source>
</reference>
<sequence>MNPQVRFEELLAALAQALGQPSLPVGQDGTCTLIIDGRMAVNLAVDPQGRDVQIFASLGHVPAEHRAAVHVRMLQANGAGASPYTLGLTRQGDTAILSARRPLAEPAVPDLADGIAAFAQNALRWQASLQAPADDTAGAAPAPGTWMPA</sequence>
<dbReference type="EMBL" id="CADIJO010000030">
    <property type="protein sequence ID" value="CAB3738010.1"/>
    <property type="molecule type" value="Genomic_DNA"/>
</dbReference>
<name>A0A6S7ALY4_9BURK</name>
<dbReference type="AlphaFoldDB" id="A0A6S7ALY4"/>
<dbReference type="Pfam" id="PF05932">
    <property type="entry name" value="CesT"/>
    <property type="match status" value="1"/>
</dbReference>